<evidence type="ECO:0000313" key="2">
    <source>
        <dbReference type="Proteomes" id="UP000199406"/>
    </source>
</evidence>
<reference evidence="2" key="1">
    <citation type="submission" date="2016-10" db="EMBL/GenBank/DDBJ databases">
        <authorList>
            <person name="Varghese N."/>
            <person name="Submissions S."/>
        </authorList>
    </citation>
    <scope>NUCLEOTIDE SEQUENCE [LARGE SCALE GENOMIC DNA]</scope>
    <source>
        <strain evidence="2">DSM 44268</strain>
    </source>
</reference>
<dbReference type="SUPFAM" id="SSF109604">
    <property type="entry name" value="HD-domain/PDEase-like"/>
    <property type="match status" value="1"/>
</dbReference>
<dbReference type="Proteomes" id="UP000199406">
    <property type="component" value="Unassembled WGS sequence"/>
</dbReference>
<evidence type="ECO:0000313" key="1">
    <source>
        <dbReference type="EMBL" id="SDE98081.1"/>
    </source>
</evidence>
<proteinExistence type="predicted"/>
<dbReference type="Gene3D" id="1.10.3210.10">
    <property type="entry name" value="Hypothetical protein af1432"/>
    <property type="match status" value="1"/>
</dbReference>
<dbReference type="RefSeq" id="WP_091763554.1">
    <property type="nucleotide sequence ID" value="NZ_FNBT01000001.1"/>
</dbReference>
<keyword evidence="2" id="KW-1185">Reference proteome</keyword>
<dbReference type="PANTHER" id="PTHR35569:SF1">
    <property type="entry name" value="CYANAMIDE HYDRATASE DDI2-RELATED"/>
    <property type="match status" value="1"/>
</dbReference>
<name>A0A1G7HCI6_9ACTN</name>
<dbReference type="AlphaFoldDB" id="A0A1G7HCI6"/>
<gene>
    <name evidence="1" type="ORF">SAMN05660662_0516</name>
</gene>
<evidence type="ECO:0008006" key="3">
    <source>
        <dbReference type="Google" id="ProtNLM"/>
    </source>
</evidence>
<dbReference type="OrthoDB" id="8478129at2"/>
<dbReference type="PANTHER" id="PTHR35569">
    <property type="entry name" value="CYANAMIDE HYDRATASE DDI2-RELATED"/>
    <property type="match status" value="1"/>
</dbReference>
<dbReference type="EMBL" id="FNBT01000001">
    <property type="protein sequence ID" value="SDE98081.1"/>
    <property type="molecule type" value="Genomic_DNA"/>
</dbReference>
<organism evidence="1 2">
    <name type="scientific">Blastococcus aurantiacus</name>
    <dbReference type="NCBI Taxonomy" id="1550231"/>
    <lineage>
        <taxon>Bacteria</taxon>
        <taxon>Bacillati</taxon>
        <taxon>Actinomycetota</taxon>
        <taxon>Actinomycetes</taxon>
        <taxon>Geodermatophilales</taxon>
        <taxon>Geodermatophilaceae</taxon>
        <taxon>Blastococcus</taxon>
    </lineage>
</organism>
<sequence>MTWSTRPDTPLADAADHLLRTCAPRVLVAHCRRTHAFATALLGRAHRSFDPELLFVASALHDLGLCAPGEDGVTPFQLRGADLAHDAVLRAGGAPDAADLVREAVALHLELGTADDPRPEVAGVHLGAAADVLGLHLDELPGGLVGDVLERWPREGFPAYLEAAMRQEATTKPDSRVAVLQRELGFIDLIAATAFPAGR</sequence>
<dbReference type="STRING" id="1550231.SAMN05660662_0516"/>
<accession>A0A1G7HCI6</accession>
<protein>
    <recommendedName>
        <fullName evidence="3">HD domain-containing protein</fullName>
    </recommendedName>
</protein>